<evidence type="ECO:0000313" key="2">
    <source>
        <dbReference type="EMBL" id="PNJ32833.1"/>
    </source>
</evidence>
<feature type="compositionally biased region" description="Polar residues" evidence="1">
    <location>
        <begin position="114"/>
        <end position="123"/>
    </location>
</feature>
<gene>
    <name evidence="2" type="ORF">CR201_G0034708</name>
</gene>
<reference evidence="2" key="1">
    <citation type="submission" date="2017-12" db="EMBL/GenBank/DDBJ databases">
        <title>High-resolution comparative analysis of great ape genomes.</title>
        <authorList>
            <person name="Pollen A."/>
            <person name="Hastie A."/>
            <person name="Hormozdiari F."/>
            <person name="Dougherty M."/>
            <person name="Liu R."/>
            <person name="Chaisson M."/>
            <person name="Hoppe E."/>
            <person name="Hill C."/>
            <person name="Pang A."/>
            <person name="Hillier L."/>
            <person name="Baker C."/>
            <person name="Armstrong J."/>
            <person name="Shendure J."/>
            <person name="Paten B."/>
            <person name="Wilson R."/>
            <person name="Chao H."/>
            <person name="Schneider V."/>
            <person name="Ventura M."/>
            <person name="Kronenberg Z."/>
            <person name="Murali S."/>
            <person name="Gordon D."/>
            <person name="Cantsilieris S."/>
            <person name="Munson K."/>
            <person name="Nelson B."/>
            <person name="Raja A."/>
            <person name="Underwood J."/>
            <person name="Diekhans M."/>
            <person name="Fiddes I."/>
            <person name="Haussler D."/>
            <person name="Eichler E."/>
        </authorList>
    </citation>
    <scope>NUCLEOTIDE SEQUENCE [LARGE SCALE GENOMIC DNA]</scope>
    <source>
        <strain evidence="2">Susie</strain>
    </source>
</reference>
<comment type="caution">
    <text evidence="2">The sequence shown here is derived from an EMBL/GenBank/DDBJ whole genome shotgun (WGS) entry which is preliminary data.</text>
</comment>
<proteinExistence type="predicted"/>
<evidence type="ECO:0000256" key="1">
    <source>
        <dbReference type="SAM" id="MobiDB-lite"/>
    </source>
</evidence>
<organism evidence="2">
    <name type="scientific">Pongo abelii</name>
    <name type="common">Sumatran orangutan</name>
    <name type="synonym">Pongo pygmaeus abelii</name>
    <dbReference type="NCBI Taxonomy" id="9601"/>
    <lineage>
        <taxon>Eukaryota</taxon>
        <taxon>Metazoa</taxon>
        <taxon>Chordata</taxon>
        <taxon>Craniata</taxon>
        <taxon>Vertebrata</taxon>
        <taxon>Euteleostomi</taxon>
        <taxon>Mammalia</taxon>
        <taxon>Eutheria</taxon>
        <taxon>Euarchontoglires</taxon>
        <taxon>Primates</taxon>
        <taxon>Haplorrhini</taxon>
        <taxon>Catarrhini</taxon>
        <taxon>Hominidae</taxon>
        <taxon>Pongo</taxon>
    </lineage>
</organism>
<name>A0A2J8TIR9_PONAB</name>
<accession>A0A2J8TIR9</accession>
<feature type="non-terminal residue" evidence="2">
    <location>
        <position position="123"/>
    </location>
</feature>
<feature type="region of interest" description="Disordered" evidence="1">
    <location>
        <begin position="97"/>
        <end position="123"/>
    </location>
</feature>
<dbReference type="AlphaFoldDB" id="A0A2J8TIR9"/>
<feature type="region of interest" description="Disordered" evidence="1">
    <location>
        <begin position="1"/>
        <end position="28"/>
    </location>
</feature>
<sequence length="123" mass="13351">MENLQTNFSLVQGSTKKLNGMEDDGSPPAKKMVTDIHANGKTINKVPTVKKEHLDDYGEAPVETDGEHIKRTCTSVPETLHLNPSLKHTLAQFHLSSQSSLGGPAAFSARHSQESMSPTVFLP</sequence>
<protein>
    <submittedName>
        <fullName evidence="2">SKIL isoform 3</fullName>
    </submittedName>
</protein>
<dbReference type="EMBL" id="NDHI03003496">
    <property type="protein sequence ID" value="PNJ32833.1"/>
    <property type="molecule type" value="Genomic_DNA"/>
</dbReference>
<feature type="compositionally biased region" description="Polar residues" evidence="1">
    <location>
        <begin position="1"/>
        <end position="17"/>
    </location>
</feature>